<feature type="region of interest" description="Disordered" evidence="1">
    <location>
        <begin position="1"/>
        <end position="56"/>
    </location>
</feature>
<dbReference type="OMA" id="FDARWAQ"/>
<feature type="domain" description="tRNA-guanine(15) transglycosylase-like" evidence="2">
    <location>
        <begin position="263"/>
        <end position="561"/>
    </location>
</feature>
<gene>
    <name evidence="3" type="ORF">PIIN_06091</name>
</gene>
<dbReference type="SUPFAM" id="SSF51713">
    <property type="entry name" value="tRNA-guanine transglycosylase"/>
    <property type="match status" value="1"/>
</dbReference>
<sequence>MDPSTTEIQVQPQYHDSNGPASQSNNTKTSSREPKVKTHRQKKADPPPIPSRPYHRLPFATFNVDVSTLDRSNGFGPRLGTFTLRRPRATPWTYQAQVVQSASSEKGEDVIEIRTPGMIAGASRGIVKHLSRDNVALARGLSWIHIPLEDFLEHPTPIPALHPATLPLHTYLTHPLESHILSLCLRDHNDNQNMPANTNAWVQAKTVRGVRKVSINDWILWTKALRPDLVWAFVDIPKTLLSSSNSQEGGVDEMSVVKGEGRQTSQKRIVKCLERSTGWVTKLMGGLLEDEQNTMVDGEARKRPPIIVPLIGGCDGRARDEFARSLVEPLDRGDRAEAGGLRTLDEGIFGYAIEMVDLPTNTYGTAPSPITHHEADRTNTLTDLVLTSLEPLDSSKLRIAHSTPSPHAILRLIDECGMDLFDAPWVAEAADLGIVLDFSFPVPTMEGNKARALGHNLFEEQYALDFSPLGSTPSWPCDPTFHKGPILHSSLDDQQWESEVAGGSTRPFSKAYIHHLLHTHEMSAYSLLHLHNLAVMDQFFTDIRTFLSESDRSAFREEIGRFYEVYQLPETLFDGAKVRWKEVEDARGKGRLKREREALSSAAAVLGDHALVENSQSGEATPRASDIATAVVLEAVEDTT</sequence>
<dbReference type="Gene3D" id="3.20.20.105">
    <property type="entry name" value="Queuine tRNA-ribosyltransferase-like"/>
    <property type="match status" value="1"/>
</dbReference>
<evidence type="ECO:0000259" key="2">
    <source>
        <dbReference type="Pfam" id="PF01702"/>
    </source>
</evidence>
<accession>G4TLG1</accession>
<feature type="compositionally biased region" description="Polar residues" evidence="1">
    <location>
        <begin position="1"/>
        <end position="29"/>
    </location>
</feature>
<evidence type="ECO:0000256" key="1">
    <source>
        <dbReference type="SAM" id="MobiDB-lite"/>
    </source>
</evidence>
<dbReference type="PANTHER" id="PTHR46064">
    <property type="entry name" value="QUEUINE TRNA-RIBOSYLTRANSFERASE ACCESSORY SUBUNIT 2"/>
    <property type="match status" value="1"/>
</dbReference>
<dbReference type="AlphaFoldDB" id="G4TLG1"/>
<reference evidence="3 4" key="1">
    <citation type="journal article" date="2011" name="PLoS Pathog.">
        <title>Endophytic Life Strategies Decoded by Genome and Transcriptome Analyses of the Mutualistic Root Symbiont Piriformospora indica.</title>
        <authorList>
            <person name="Zuccaro A."/>
            <person name="Lahrmann U."/>
            <person name="Guldener U."/>
            <person name="Langen G."/>
            <person name="Pfiffi S."/>
            <person name="Biedenkopf D."/>
            <person name="Wong P."/>
            <person name="Samans B."/>
            <person name="Grimm C."/>
            <person name="Basiewicz M."/>
            <person name="Murat C."/>
            <person name="Martin F."/>
            <person name="Kogel K.H."/>
        </authorList>
    </citation>
    <scope>NUCLEOTIDE SEQUENCE [LARGE SCALE GENOMIC DNA]</scope>
    <source>
        <strain evidence="3 4">DSM 11827</strain>
    </source>
</reference>
<comment type="caution">
    <text evidence="3">The sequence shown here is derived from an EMBL/GenBank/DDBJ whole genome shotgun (WGS) entry which is preliminary data.</text>
</comment>
<dbReference type="STRING" id="1109443.G4TLG1"/>
<dbReference type="Pfam" id="PF01702">
    <property type="entry name" value="TGT"/>
    <property type="match status" value="1"/>
</dbReference>
<organism evidence="3 4">
    <name type="scientific">Serendipita indica (strain DSM 11827)</name>
    <name type="common">Root endophyte fungus</name>
    <name type="synonym">Piriformospora indica</name>
    <dbReference type="NCBI Taxonomy" id="1109443"/>
    <lineage>
        <taxon>Eukaryota</taxon>
        <taxon>Fungi</taxon>
        <taxon>Dikarya</taxon>
        <taxon>Basidiomycota</taxon>
        <taxon>Agaricomycotina</taxon>
        <taxon>Agaricomycetes</taxon>
        <taxon>Sebacinales</taxon>
        <taxon>Serendipitaceae</taxon>
        <taxon>Serendipita</taxon>
    </lineage>
</organism>
<proteinExistence type="predicted"/>
<protein>
    <recommendedName>
        <fullName evidence="2">tRNA-guanine(15) transglycosylase-like domain-containing protein</fullName>
    </recommendedName>
</protein>
<dbReference type="EMBL" id="CAFZ01000150">
    <property type="protein sequence ID" value="CCA72156.1"/>
    <property type="molecule type" value="Genomic_DNA"/>
</dbReference>
<dbReference type="InParanoid" id="G4TLG1"/>
<dbReference type="Proteomes" id="UP000007148">
    <property type="component" value="Unassembled WGS sequence"/>
</dbReference>
<dbReference type="InterPro" id="IPR036511">
    <property type="entry name" value="TGT-like_sf"/>
</dbReference>
<evidence type="ECO:0000313" key="4">
    <source>
        <dbReference type="Proteomes" id="UP000007148"/>
    </source>
</evidence>
<evidence type="ECO:0000313" key="3">
    <source>
        <dbReference type="EMBL" id="CCA72156.1"/>
    </source>
</evidence>
<name>G4TLG1_SERID</name>
<dbReference type="PANTHER" id="PTHR46064:SF1">
    <property type="entry name" value="QUEUINE TRNA-RIBOSYLTRANSFERASE ACCESSORY SUBUNIT 2"/>
    <property type="match status" value="1"/>
</dbReference>
<dbReference type="InterPro" id="IPR050852">
    <property type="entry name" value="Queuine_tRNA-ribosyltrfase"/>
</dbReference>
<dbReference type="HOGENOM" id="CLU_019834_0_0_1"/>
<dbReference type="OrthoDB" id="27601at2759"/>
<dbReference type="GO" id="GO:0006400">
    <property type="term" value="P:tRNA modification"/>
    <property type="evidence" value="ECO:0007669"/>
    <property type="project" value="InterPro"/>
</dbReference>
<keyword evidence="4" id="KW-1185">Reference proteome</keyword>
<dbReference type="InterPro" id="IPR002616">
    <property type="entry name" value="tRNA_ribo_trans-like"/>
</dbReference>
<dbReference type="eggNOG" id="KOG3909">
    <property type="taxonomic scope" value="Eukaryota"/>
</dbReference>